<protein>
    <submittedName>
        <fullName evidence="1">Uncharacterized protein</fullName>
    </submittedName>
</protein>
<dbReference type="Proteomes" id="UP000244334">
    <property type="component" value="Unassembled WGS sequence"/>
</dbReference>
<sequence>MRKHVSSQVGTHKNISRLQFLKSLHPSVAEKLKWILEDCRSKEKRK</sequence>
<name>A0A328TQT1_9GAMM</name>
<evidence type="ECO:0000313" key="2">
    <source>
        <dbReference type="Proteomes" id="UP000244334"/>
    </source>
</evidence>
<comment type="caution">
    <text evidence="1">The sequence shown here is derived from an EMBL/GenBank/DDBJ whole genome shotgun (WGS) entry which is preliminary data.</text>
</comment>
<keyword evidence="2" id="KW-1185">Reference proteome</keyword>
<organism evidence="1 2">
    <name type="scientific">Candidatus Erwinia dacicola</name>
    <dbReference type="NCBI Taxonomy" id="252393"/>
    <lineage>
        <taxon>Bacteria</taxon>
        <taxon>Pseudomonadati</taxon>
        <taxon>Pseudomonadota</taxon>
        <taxon>Gammaproteobacteria</taxon>
        <taxon>Enterobacterales</taxon>
        <taxon>Erwiniaceae</taxon>
        <taxon>Erwinia</taxon>
    </lineage>
</organism>
<gene>
    <name evidence="1" type="ORF">ACZ87_00181</name>
</gene>
<proteinExistence type="predicted"/>
<accession>A0A328TQT1</accession>
<dbReference type="AlphaFoldDB" id="A0A328TQT1"/>
<dbReference type="RefSeq" id="WP_187153674.1">
    <property type="nucleotide sequence ID" value="NZ_LJAM02000006.1"/>
</dbReference>
<evidence type="ECO:0000313" key="1">
    <source>
        <dbReference type="EMBL" id="RAP72977.1"/>
    </source>
</evidence>
<reference evidence="1" key="1">
    <citation type="submission" date="2018-04" db="EMBL/GenBank/DDBJ databases">
        <title>Genomes of the Obligate Erwinia dacicola and Facultative Enterobacter sp. OLF Endosymbionts of the Olive Fruit fly, Bactrocera oleae.</title>
        <authorList>
            <person name="Estes A.M."/>
            <person name="Hearn D.J."/>
            <person name="Agarwal S."/>
            <person name="Pierson E.A."/>
            <person name="Dunning-Hotopp J.C."/>
        </authorList>
    </citation>
    <scope>NUCLEOTIDE SEQUENCE [LARGE SCALE GENOMIC DNA]</scope>
    <source>
        <strain evidence="1">Oroville</strain>
    </source>
</reference>
<dbReference type="EMBL" id="LJAM02000006">
    <property type="protein sequence ID" value="RAP72977.1"/>
    <property type="molecule type" value="Genomic_DNA"/>
</dbReference>